<dbReference type="Proteomes" id="UP000190065">
    <property type="component" value="Unassembled WGS sequence"/>
</dbReference>
<name>A0A1T4R5S2_9BACT</name>
<dbReference type="NCBIfam" id="TIGR01216">
    <property type="entry name" value="ATP_synt_epsi"/>
    <property type="match status" value="1"/>
</dbReference>
<dbReference type="PANTHER" id="PTHR13822:SF10">
    <property type="entry name" value="ATP SYNTHASE EPSILON CHAIN, CHLOROPLASTIC"/>
    <property type="match status" value="1"/>
</dbReference>
<evidence type="ECO:0000256" key="5">
    <source>
        <dbReference type="ARBA" id="ARBA00023065"/>
    </source>
</evidence>
<dbReference type="STRING" id="28136.SAMN02745202_02087"/>
<evidence type="ECO:0000256" key="4">
    <source>
        <dbReference type="ARBA" id="ARBA00022448"/>
    </source>
</evidence>
<dbReference type="GO" id="GO:0045259">
    <property type="term" value="C:proton-transporting ATP synthase complex"/>
    <property type="evidence" value="ECO:0007669"/>
    <property type="project" value="UniProtKB-KW"/>
</dbReference>
<comment type="subcellular location">
    <subcellularLocation>
        <location evidence="2">Endomembrane system</location>
        <topology evidence="2">Peripheral membrane protein</topology>
    </subcellularLocation>
</comment>
<keyword evidence="6" id="KW-0472">Membrane</keyword>
<evidence type="ECO:0000259" key="10">
    <source>
        <dbReference type="Pfam" id="PF02823"/>
    </source>
</evidence>
<evidence type="ECO:0000256" key="8">
    <source>
        <dbReference type="ARBA" id="ARBA00023310"/>
    </source>
</evidence>
<accession>A0A1T4R5S2</accession>
<dbReference type="GO" id="GO:0046933">
    <property type="term" value="F:proton-transporting ATP synthase activity, rotational mechanism"/>
    <property type="evidence" value="ECO:0007669"/>
    <property type="project" value="InterPro"/>
</dbReference>
<dbReference type="Pfam" id="PF02823">
    <property type="entry name" value="ATP-synt_DE_N"/>
    <property type="match status" value="1"/>
</dbReference>
<sequence length="81" mass="8925">MLRLKIISPERTIFDGEVVRVVVPGTMGMFEILEHHAPIISSLTAGVVSYLSDKQELSEQPVAGGFVEVQKDEVRLCVELS</sequence>
<evidence type="ECO:0000256" key="1">
    <source>
        <dbReference type="ARBA" id="ARBA00003543"/>
    </source>
</evidence>
<reference evidence="11 12" key="1">
    <citation type="submission" date="2017-02" db="EMBL/GenBank/DDBJ databases">
        <authorList>
            <person name="Peterson S.W."/>
        </authorList>
    </citation>
    <scope>NUCLEOTIDE SEQUENCE [LARGE SCALE GENOMIC DNA]</scope>
    <source>
        <strain evidence="11 12">ATCC 43324</strain>
    </source>
</reference>
<evidence type="ECO:0000256" key="9">
    <source>
        <dbReference type="RuleBase" id="RU003656"/>
    </source>
</evidence>
<dbReference type="PANTHER" id="PTHR13822">
    <property type="entry name" value="ATP SYNTHASE DELTA/EPSILON CHAIN"/>
    <property type="match status" value="1"/>
</dbReference>
<gene>
    <name evidence="11" type="ORF">SAMN02745202_02087</name>
</gene>
<dbReference type="InterPro" id="IPR020546">
    <property type="entry name" value="ATP_synth_F1_dsu/esu_N"/>
</dbReference>
<dbReference type="GeneID" id="95425576"/>
<dbReference type="CDD" id="cd12152">
    <property type="entry name" value="F1-ATPase_delta"/>
    <property type="match status" value="1"/>
</dbReference>
<dbReference type="InterPro" id="IPR001469">
    <property type="entry name" value="ATP_synth_F1_dsu/esu"/>
</dbReference>
<comment type="function">
    <text evidence="1">Produces ATP from ADP in the presence of a proton gradient across the membrane.</text>
</comment>
<evidence type="ECO:0000256" key="6">
    <source>
        <dbReference type="ARBA" id="ARBA00023136"/>
    </source>
</evidence>
<dbReference type="GO" id="GO:0012505">
    <property type="term" value="C:endomembrane system"/>
    <property type="evidence" value="ECO:0007669"/>
    <property type="project" value="UniProtKB-SubCell"/>
</dbReference>
<dbReference type="Gene3D" id="2.60.15.10">
    <property type="entry name" value="F0F1 ATP synthase delta/epsilon subunit, N-terminal"/>
    <property type="match status" value="1"/>
</dbReference>
<keyword evidence="4 9" id="KW-0813">Transport</keyword>
<evidence type="ECO:0000256" key="3">
    <source>
        <dbReference type="ARBA" id="ARBA00005712"/>
    </source>
</evidence>
<keyword evidence="5 9" id="KW-0406">Ion transport</keyword>
<keyword evidence="7 9" id="KW-0139">CF(1)</keyword>
<organism evidence="11 12">
    <name type="scientific">Segatella oulorum</name>
    <dbReference type="NCBI Taxonomy" id="28136"/>
    <lineage>
        <taxon>Bacteria</taxon>
        <taxon>Pseudomonadati</taxon>
        <taxon>Bacteroidota</taxon>
        <taxon>Bacteroidia</taxon>
        <taxon>Bacteroidales</taxon>
        <taxon>Prevotellaceae</taxon>
        <taxon>Segatella</taxon>
    </lineage>
</organism>
<keyword evidence="8 9" id="KW-0066">ATP synthesis</keyword>
<evidence type="ECO:0000256" key="2">
    <source>
        <dbReference type="ARBA" id="ARBA00004184"/>
    </source>
</evidence>
<evidence type="ECO:0000256" key="7">
    <source>
        <dbReference type="ARBA" id="ARBA00023196"/>
    </source>
</evidence>
<protein>
    <submittedName>
        <fullName evidence="11">F-type H+-transporting ATPase subunit epsilon</fullName>
    </submittedName>
</protein>
<dbReference type="EMBL" id="FUXK01000028">
    <property type="protein sequence ID" value="SKA11247.1"/>
    <property type="molecule type" value="Genomic_DNA"/>
</dbReference>
<proteinExistence type="inferred from homology"/>
<feature type="domain" description="ATP synthase F1 complex delta/epsilon subunit N-terminal" evidence="10">
    <location>
        <begin position="2"/>
        <end position="79"/>
    </location>
</feature>
<dbReference type="AlphaFoldDB" id="A0A1T4R5S2"/>
<dbReference type="SUPFAM" id="SSF51344">
    <property type="entry name" value="Epsilon subunit of F1F0-ATP synthase N-terminal domain"/>
    <property type="match status" value="1"/>
</dbReference>
<evidence type="ECO:0000313" key="12">
    <source>
        <dbReference type="Proteomes" id="UP000190065"/>
    </source>
</evidence>
<comment type="subunit">
    <text evidence="9">F-type ATPases have 2 components, CF(1) - the catalytic core - and CF(0) - the membrane proton channel. CF(1) has five subunits: alpha(3), beta(3), gamma(1), delta(1), epsilon(1). CF(0) has three main subunits: a, b and c.</text>
</comment>
<evidence type="ECO:0000313" key="11">
    <source>
        <dbReference type="EMBL" id="SKA11247.1"/>
    </source>
</evidence>
<comment type="similarity">
    <text evidence="3 9">Belongs to the ATPase epsilon chain family.</text>
</comment>
<dbReference type="RefSeq" id="WP_004379907.1">
    <property type="nucleotide sequence ID" value="NZ_CALIMT010000001.1"/>
</dbReference>
<dbReference type="InterPro" id="IPR036771">
    <property type="entry name" value="ATPsynth_dsu/esu_N"/>
</dbReference>